<evidence type="ECO:0000313" key="5">
    <source>
        <dbReference type="EMBL" id="KND02960.1"/>
    </source>
</evidence>
<evidence type="ECO:0000259" key="4">
    <source>
        <dbReference type="PROSITE" id="PS51371"/>
    </source>
</evidence>
<keyword evidence="1" id="KW-0677">Repeat</keyword>
<dbReference type="PANTHER" id="PTHR13780:SF128">
    <property type="entry name" value="CBS DOMAIN-CONTAINING PROTEIN"/>
    <property type="match status" value="1"/>
</dbReference>
<reference evidence="5 6" key="1">
    <citation type="submission" date="2009-08" db="EMBL/GenBank/DDBJ databases">
        <title>The Genome Sequence of Spizellomyces punctatus strain DAOM BR117.</title>
        <authorList>
            <consortium name="The Broad Institute Genome Sequencing Platform"/>
            <person name="Russ C."/>
            <person name="Cuomo C."/>
            <person name="Shea T."/>
            <person name="Young S.K."/>
            <person name="Zeng Q."/>
            <person name="Koehrsen M."/>
            <person name="Haas B."/>
            <person name="Borodovsky M."/>
            <person name="Guigo R."/>
            <person name="Alvarado L."/>
            <person name="Berlin A."/>
            <person name="Bochicchio J."/>
            <person name="Borenstein D."/>
            <person name="Chapman S."/>
            <person name="Chen Z."/>
            <person name="Engels R."/>
            <person name="Freedman E."/>
            <person name="Gellesch M."/>
            <person name="Goldberg J."/>
            <person name="Griggs A."/>
            <person name="Gujja S."/>
            <person name="Heiman D."/>
            <person name="Hepburn T."/>
            <person name="Howarth C."/>
            <person name="Jen D."/>
            <person name="Larson L."/>
            <person name="Lewis B."/>
            <person name="Mehta T."/>
            <person name="Park D."/>
            <person name="Pearson M."/>
            <person name="Roberts A."/>
            <person name="Saif S."/>
            <person name="Shenoy N."/>
            <person name="Sisk P."/>
            <person name="Stolte C."/>
            <person name="Sykes S."/>
            <person name="Thomson T."/>
            <person name="Walk T."/>
            <person name="White J."/>
            <person name="Yandava C."/>
            <person name="Burger G."/>
            <person name="Gray M.W."/>
            <person name="Holland P.W.H."/>
            <person name="King N."/>
            <person name="Lang F.B.F."/>
            <person name="Roger A.J."/>
            <person name="Ruiz-Trillo I."/>
            <person name="Lander E."/>
            <person name="Nusbaum C."/>
        </authorList>
    </citation>
    <scope>NUCLEOTIDE SEQUENCE [LARGE SCALE GENOMIC DNA]</scope>
    <source>
        <strain evidence="5 6">DAOM BR117</strain>
    </source>
</reference>
<dbReference type="Proteomes" id="UP000053201">
    <property type="component" value="Unassembled WGS sequence"/>
</dbReference>
<evidence type="ECO:0000256" key="1">
    <source>
        <dbReference type="ARBA" id="ARBA00022737"/>
    </source>
</evidence>
<dbReference type="Gene3D" id="3.10.580.10">
    <property type="entry name" value="CBS-domain"/>
    <property type="match status" value="1"/>
</dbReference>
<dbReference type="STRING" id="645134.A0A0L0HPR6"/>
<dbReference type="OMA" id="EDTHRVW"/>
<dbReference type="eggNOG" id="ENOG502S49C">
    <property type="taxonomic scope" value="Eukaryota"/>
</dbReference>
<dbReference type="InterPro" id="IPR000644">
    <property type="entry name" value="CBS_dom"/>
</dbReference>
<dbReference type="InParanoid" id="A0A0L0HPR6"/>
<dbReference type="RefSeq" id="XP_016610999.1">
    <property type="nucleotide sequence ID" value="XM_016750341.1"/>
</dbReference>
<feature type="domain" description="CBS" evidence="4">
    <location>
        <begin position="20"/>
        <end position="83"/>
    </location>
</feature>
<keyword evidence="6" id="KW-1185">Reference proteome</keyword>
<protein>
    <recommendedName>
        <fullName evidence="4">CBS domain-containing protein</fullName>
    </recommendedName>
</protein>
<dbReference type="PROSITE" id="PS51371">
    <property type="entry name" value="CBS"/>
    <property type="match status" value="3"/>
</dbReference>
<keyword evidence="2 3" id="KW-0129">CBS domain</keyword>
<organism evidence="5 6">
    <name type="scientific">Spizellomyces punctatus (strain DAOM BR117)</name>
    <dbReference type="NCBI Taxonomy" id="645134"/>
    <lineage>
        <taxon>Eukaryota</taxon>
        <taxon>Fungi</taxon>
        <taxon>Fungi incertae sedis</taxon>
        <taxon>Chytridiomycota</taxon>
        <taxon>Chytridiomycota incertae sedis</taxon>
        <taxon>Chytridiomycetes</taxon>
        <taxon>Spizellomycetales</taxon>
        <taxon>Spizellomycetaceae</taxon>
        <taxon>Spizellomyces</taxon>
    </lineage>
</organism>
<dbReference type="VEuPathDB" id="FungiDB:SPPG_02036"/>
<dbReference type="InterPro" id="IPR050511">
    <property type="entry name" value="AMPK_gamma/SDS23_families"/>
</dbReference>
<dbReference type="SUPFAM" id="SSF54631">
    <property type="entry name" value="CBS-domain pair"/>
    <property type="match status" value="2"/>
</dbReference>
<name>A0A0L0HPR6_SPIPD</name>
<sequence length="313" mass="34298">MPSLCPLANLTFDDLHLETKKPPVTTVPPDASIARCLEFMKQRDSIIVPIKGRSGISPIAAVVSVSDIVGYILKTGGVDGLDKVDLEKETIENVETLGLGDEEEESYRIWERDFRDTLEATMVAFARGIHRALITDAMGAKNPYLLTQSDIIRHVHAHPESVTPSIDLDLPIKVSLLKPLTAQKHVVTMRDRDTAIQGFAILREKKVAALPVVNDNGLIVANLSASDLRGITRIGLTELEKPVLEYLKSKSSTGQIKTPVVCTPDHTLRDIIGFLVGNHIHRVWVVETLEDLRPIGVVSQSDIIASFVGVQAQ</sequence>
<dbReference type="Pfam" id="PF00571">
    <property type="entry name" value="CBS"/>
    <property type="match status" value="3"/>
</dbReference>
<feature type="domain" description="CBS" evidence="4">
    <location>
        <begin position="255"/>
        <end position="313"/>
    </location>
</feature>
<proteinExistence type="predicted"/>
<evidence type="ECO:0000313" key="6">
    <source>
        <dbReference type="Proteomes" id="UP000053201"/>
    </source>
</evidence>
<evidence type="ECO:0000256" key="2">
    <source>
        <dbReference type="ARBA" id="ARBA00023122"/>
    </source>
</evidence>
<dbReference type="OrthoDB" id="449052at2759"/>
<dbReference type="PANTHER" id="PTHR13780">
    <property type="entry name" value="AMP-ACTIVATED PROTEIN KINASE, GAMMA REGULATORY SUBUNIT"/>
    <property type="match status" value="1"/>
</dbReference>
<gene>
    <name evidence="5" type="ORF">SPPG_02036</name>
</gene>
<feature type="domain" description="CBS" evidence="4">
    <location>
        <begin position="182"/>
        <end position="238"/>
    </location>
</feature>
<accession>A0A0L0HPR6</accession>
<dbReference type="EMBL" id="KQ257452">
    <property type="protein sequence ID" value="KND02960.1"/>
    <property type="molecule type" value="Genomic_DNA"/>
</dbReference>
<dbReference type="InterPro" id="IPR046342">
    <property type="entry name" value="CBS_dom_sf"/>
</dbReference>
<dbReference type="AlphaFoldDB" id="A0A0L0HPR6"/>
<dbReference type="CDD" id="cd02205">
    <property type="entry name" value="CBS_pair_SF"/>
    <property type="match status" value="1"/>
</dbReference>
<evidence type="ECO:0000256" key="3">
    <source>
        <dbReference type="PROSITE-ProRule" id="PRU00703"/>
    </source>
</evidence>
<dbReference type="SMART" id="SM00116">
    <property type="entry name" value="CBS"/>
    <property type="match status" value="3"/>
</dbReference>
<dbReference type="GeneID" id="27685659"/>